<dbReference type="EMBL" id="QQBC01000010">
    <property type="protein sequence ID" value="RDI63312.1"/>
    <property type="molecule type" value="Genomic_DNA"/>
</dbReference>
<dbReference type="STRING" id="1210086.GCA_001613105_06533"/>
<dbReference type="InterPro" id="IPR048502">
    <property type="entry name" value="NamZ_N"/>
</dbReference>
<dbReference type="AlphaFoldDB" id="A0A370HXS3"/>
<dbReference type="PANTHER" id="PTHR42915:SF1">
    <property type="entry name" value="PEPTIDOGLYCAN BETA-N-ACETYLMURAMIDASE NAMZ"/>
    <property type="match status" value="1"/>
</dbReference>
<dbReference type="PANTHER" id="PTHR42915">
    <property type="entry name" value="HYPOTHETICAL 460 KDA PROTEIN IN FEUA-SIGW INTERGENIC REGION [PRECURSOR]"/>
    <property type="match status" value="1"/>
</dbReference>
<dbReference type="PIRSF" id="PIRSF016719">
    <property type="entry name" value="UCP016719"/>
    <property type="match status" value="1"/>
</dbReference>
<evidence type="ECO:0000256" key="1">
    <source>
        <dbReference type="SAM" id="Phobius"/>
    </source>
</evidence>
<name>A0A370HXS3_9NOCA</name>
<dbReference type="Gene3D" id="3.90.1150.140">
    <property type="match status" value="1"/>
</dbReference>
<dbReference type="Pfam" id="PF20732">
    <property type="entry name" value="NamZ_C"/>
    <property type="match status" value="1"/>
</dbReference>
<reference evidence="4 5" key="1">
    <citation type="submission" date="2018-07" db="EMBL/GenBank/DDBJ databases">
        <title>Genomic Encyclopedia of Type Strains, Phase IV (KMG-IV): sequencing the most valuable type-strain genomes for metagenomic binning, comparative biology and taxonomic classification.</title>
        <authorList>
            <person name="Goeker M."/>
        </authorList>
    </citation>
    <scope>NUCLEOTIDE SEQUENCE [LARGE SCALE GENOMIC DNA]</scope>
    <source>
        <strain evidence="4 5">DSM 44290</strain>
    </source>
</reference>
<organism evidence="4 5">
    <name type="scientific">Nocardia pseudobrasiliensis</name>
    <dbReference type="NCBI Taxonomy" id="45979"/>
    <lineage>
        <taxon>Bacteria</taxon>
        <taxon>Bacillati</taxon>
        <taxon>Actinomycetota</taxon>
        <taxon>Actinomycetes</taxon>
        <taxon>Mycobacteriales</taxon>
        <taxon>Nocardiaceae</taxon>
        <taxon>Nocardia</taxon>
    </lineage>
</organism>
<proteinExistence type="predicted"/>
<dbReference type="Proteomes" id="UP000254869">
    <property type="component" value="Unassembled WGS sequence"/>
</dbReference>
<evidence type="ECO:0000313" key="5">
    <source>
        <dbReference type="Proteomes" id="UP000254869"/>
    </source>
</evidence>
<dbReference type="GO" id="GO:0033922">
    <property type="term" value="F:peptidoglycan beta-N-acetylmuramidase activity"/>
    <property type="evidence" value="ECO:0007669"/>
    <property type="project" value="InterPro"/>
</dbReference>
<gene>
    <name evidence="4" type="ORF">DFR76_1109</name>
</gene>
<sequence>MRCVRTGFDRFAADGYRLVAGKKFGIIANPTAVMSDLTHEVDVMHAAAEVNLIAVFGPEHGFRGVAQAGGGQGTYVDPRTGLPVYNLYGGDLADIVSLIRQSGVEALGFDIQDVGARFYTYIWTMYLGLTAAAVLGIPFLVLDRPNPVGGIEPRGPVLHPALATFVGMKPICQQHAMTIGELALLFNDRFVPDDAGGRRAELTVVQMSGWRRGMYYDRTGLPWVLPSPNMPTPDTALTYSGLALFEGTNLSEGRGTTRPFELITAPYIDYRWVDALNSELAANGLRGSRFREEYVQPAFDKYANVVCGGVQCHITDRNCFDAIRTAVAMLVTARRLYPGDFGWQYPGRDATWVDKLSGSARLRTAVDAGKDTAAIVADWQDELGEFARLRREYLIYREDGP</sequence>
<protein>
    <submittedName>
        <fullName evidence="4">Uncharacterized protein YbbC (DUF1343 family)</fullName>
    </submittedName>
</protein>
<dbReference type="Gene3D" id="3.40.50.12170">
    <property type="entry name" value="Uncharacterised protein PF07075, DUF1343"/>
    <property type="match status" value="1"/>
</dbReference>
<keyword evidence="1" id="KW-1133">Transmembrane helix</keyword>
<dbReference type="InterPro" id="IPR048503">
    <property type="entry name" value="NamZ_C"/>
</dbReference>
<dbReference type="InterPro" id="IPR008302">
    <property type="entry name" value="NamZ"/>
</dbReference>
<evidence type="ECO:0000313" key="4">
    <source>
        <dbReference type="EMBL" id="RDI63312.1"/>
    </source>
</evidence>
<feature type="domain" description="Peptidoglycan beta-N-acetylmuramidase NamZ C-terminal" evidence="3">
    <location>
        <begin position="237"/>
        <end position="396"/>
    </location>
</feature>
<evidence type="ECO:0000259" key="2">
    <source>
        <dbReference type="Pfam" id="PF07075"/>
    </source>
</evidence>
<keyword evidence="1" id="KW-0812">Transmembrane</keyword>
<dbReference type="Pfam" id="PF07075">
    <property type="entry name" value="NamZ_N"/>
    <property type="match status" value="1"/>
</dbReference>
<accession>A0A370HXS3</accession>
<evidence type="ECO:0000259" key="3">
    <source>
        <dbReference type="Pfam" id="PF20732"/>
    </source>
</evidence>
<feature type="domain" description="Peptidoglycan beta-N-acetylmuramidase NamZ N-terminal" evidence="2">
    <location>
        <begin position="25"/>
        <end position="233"/>
    </location>
</feature>
<keyword evidence="1" id="KW-0472">Membrane</keyword>
<keyword evidence="5" id="KW-1185">Reference proteome</keyword>
<feature type="transmembrane region" description="Helical" evidence="1">
    <location>
        <begin position="118"/>
        <end position="141"/>
    </location>
</feature>
<comment type="caution">
    <text evidence="4">The sequence shown here is derived from an EMBL/GenBank/DDBJ whole genome shotgun (WGS) entry which is preliminary data.</text>
</comment>